<sequence>MSNYPHSASIASSLSTSPYAVQSNLENLINRSRTHPHPRRPSEIDYSPSLAAHEHPEPSPTLDEASNRAHAARRRQSAGTHVNPRVGTIQEATYEEPLIFQDDDDVANGTDERSGLLDEDWSRRASGRSSRRSYGATNAPLGDRQSRRVKSVDTRAGAEGGGNSRSRSKARTPPRRGSLHMRRAADKELLDSPETPKGHGRHGPGESADDDDDTSSRRGRQVGSRPLSTRTSSPYSSAFHPHGSGISHRRISVTARMGDDSSGDEGGDVARGLVASGGGAMFGGRAGLGMTPAAGGTMDLDPVEELDAQDLELPVAEDGTEVRVWTGALRTEFPIILFSAIPIFFTQVAEWSLVLASVISIGHLGTTDLAASSLASMTASVTSYSILQGLATALDTLLPAAWTSSDPSRVGLWTQRMGVVMIVSMIPMFVVWWNIEGVLVTLGQERIVAERAGLYLRWLSIGIPGYGGNVLIKK</sequence>
<dbReference type="InterPro" id="IPR002528">
    <property type="entry name" value="MATE_fam"/>
</dbReference>
<dbReference type="RefSeq" id="XP_066803494.1">
    <property type="nucleotide sequence ID" value="XM_066945993.1"/>
</dbReference>
<dbReference type="GO" id="GO:0015297">
    <property type="term" value="F:antiporter activity"/>
    <property type="evidence" value="ECO:0007669"/>
    <property type="project" value="InterPro"/>
</dbReference>
<comment type="similarity">
    <text evidence="1">Belongs to the multi antimicrobial extrusion (MATE) (TC 2.A.66.1) family.</text>
</comment>
<evidence type="ECO:0000313" key="5">
    <source>
        <dbReference type="Proteomes" id="UP001388673"/>
    </source>
</evidence>
<keyword evidence="3" id="KW-0812">Transmembrane</keyword>
<proteinExistence type="inferred from homology"/>
<organism evidence="4 5">
    <name type="scientific">Kwoniella newhampshirensis</name>
    <dbReference type="NCBI Taxonomy" id="1651941"/>
    <lineage>
        <taxon>Eukaryota</taxon>
        <taxon>Fungi</taxon>
        <taxon>Dikarya</taxon>
        <taxon>Basidiomycota</taxon>
        <taxon>Agaricomycotina</taxon>
        <taxon>Tremellomycetes</taxon>
        <taxon>Tremellales</taxon>
        <taxon>Cryptococcaceae</taxon>
        <taxon>Kwoniella</taxon>
    </lineage>
</organism>
<dbReference type="GO" id="GO:0016020">
    <property type="term" value="C:membrane"/>
    <property type="evidence" value="ECO:0007669"/>
    <property type="project" value="InterPro"/>
</dbReference>
<feature type="transmembrane region" description="Helical" evidence="3">
    <location>
        <begin position="417"/>
        <end position="435"/>
    </location>
</feature>
<gene>
    <name evidence="4" type="ORF">IAR55_002882</name>
</gene>
<dbReference type="Proteomes" id="UP001388673">
    <property type="component" value="Unassembled WGS sequence"/>
</dbReference>
<feature type="transmembrane region" description="Helical" evidence="3">
    <location>
        <begin position="455"/>
        <end position="472"/>
    </location>
</feature>
<accession>A0AAW0Z002</accession>
<keyword evidence="3" id="KW-1133">Transmembrane helix</keyword>
<dbReference type="Pfam" id="PF01554">
    <property type="entry name" value="MatE"/>
    <property type="match status" value="1"/>
</dbReference>
<dbReference type="KEGG" id="kne:92180140"/>
<dbReference type="GO" id="GO:0042910">
    <property type="term" value="F:xenobiotic transmembrane transporter activity"/>
    <property type="evidence" value="ECO:0007669"/>
    <property type="project" value="InterPro"/>
</dbReference>
<feature type="compositionally biased region" description="Basic residues" evidence="2">
    <location>
        <begin position="166"/>
        <end position="182"/>
    </location>
</feature>
<protein>
    <submittedName>
        <fullName evidence="4">Uncharacterized protein</fullName>
    </submittedName>
</protein>
<evidence type="ECO:0000256" key="2">
    <source>
        <dbReference type="SAM" id="MobiDB-lite"/>
    </source>
</evidence>
<keyword evidence="5" id="KW-1185">Reference proteome</keyword>
<dbReference type="PANTHER" id="PTHR11206">
    <property type="entry name" value="MULTIDRUG RESISTANCE PROTEIN"/>
    <property type="match status" value="1"/>
</dbReference>
<comment type="caution">
    <text evidence="4">The sequence shown here is derived from an EMBL/GenBank/DDBJ whole genome shotgun (WGS) entry which is preliminary data.</text>
</comment>
<name>A0AAW0Z002_9TREE</name>
<dbReference type="EMBL" id="JBCAWK010000005">
    <property type="protein sequence ID" value="KAK8858653.1"/>
    <property type="molecule type" value="Genomic_DNA"/>
</dbReference>
<feature type="region of interest" description="Disordered" evidence="2">
    <location>
        <begin position="25"/>
        <end position="249"/>
    </location>
</feature>
<evidence type="ECO:0000313" key="4">
    <source>
        <dbReference type="EMBL" id="KAK8858653.1"/>
    </source>
</evidence>
<feature type="compositionally biased region" description="Basic and acidic residues" evidence="2">
    <location>
        <begin position="183"/>
        <end position="197"/>
    </location>
</feature>
<reference evidence="4 5" key="1">
    <citation type="journal article" date="2024" name="bioRxiv">
        <title>Comparative genomics of Cryptococcus and Kwoniella reveals pathogenesis evolution and contrasting karyotype dynamics via intercentromeric recombination or chromosome fusion.</title>
        <authorList>
            <person name="Coelho M.A."/>
            <person name="David-Palma M."/>
            <person name="Shea T."/>
            <person name="Bowers K."/>
            <person name="McGinley-Smith S."/>
            <person name="Mohammad A.W."/>
            <person name="Gnirke A."/>
            <person name="Yurkov A.M."/>
            <person name="Nowrousian M."/>
            <person name="Sun S."/>
            <person name="Cuomo C.A."/>
            <person name="Heitman J."/>
        </authorList>
    </citation>
    <scope>NUCLEOTIDE SEQUENCE [LARGE SCALE GENOMIC DNA]</scope>
    <source>
        <strain evidence="4 5">CBS 13917</strain>
    </source>
</reference>
<feature type="compositionally biased region" description="Basic and acidic residues" evidence="2">
    <location>
        <begin position="144"/>
        <end position="153"/>
    </location>
</feature>
<evidence type="ECO:0000256" key="3">
    <source>
        <dbReference type="SAM" id="Phobius"/>
    </source>
</evidence>
<evidence type="ECO:0000256" key="1">
    <source>
        <dbReference type="ARBA" id="ARBA00010199"/>
    </source>
</evidence>
<keyword evidence="3" id="KW-0472">Membrane</keyword>
<dbReference type="AlphaFoldDB" id="A0AAW0Z002"/>
<feature type="compositionally biased region" description="Polar residues" evidence="2">
    <location>
        <begin position="226"/>
        <end position="236"/>
    </location>
</feature>
<feature type="compositionally biased region" description="Basic and acidic residues" evidence="2">
    <location>
        <begin position="110"/>
        <end position="123"/>
    </location>
</feature>
<dbReference type="GeneID" id="92180140"/>